<evidence type="ECO:0000256" key="7">
    <source>
        <dbReference type="ARBA" id="ARBA00022989"/>
    </source>
</evidence>
<evidence type="ECO:0000313" key="11">
    <source>
        <dbReference type="EMBL" id="SCG78028.1"/>
    </source>
</evidence>
<feature type="transmembrane region" description="Helical" evidence="9">
    <location>
        <begin position="258"/>
        <end position="278"/>
    </location>
</feature>
<dbReference type="PANTHER" id="PTHR45772:SF9">
    <property type="entry name" value="CONSERVED COMPONENT OF ABC TRANSPORTER FOR NATURAL AMINO ACIDS"/>
    <property type="match status" value="1"/>
</dbReference>
<evidence type="ECO:0000256" key="5">
    <source>
        <dbReference type="ARBA" id="ARBA00022741"/>
    </source>
</evidence>
<keyword evidence="3" id="KW-1003">Cell membrane</keyword>
<dbReference type="SMART" id="SM00382">
    <property type="entry name" value="AAA"/>
    <property type="match status" value="1"/>
</dbReference>
<dbReference type="PROSITE" id="PS50893">
    <property type="entry name" value="ABC_TRANSPORTER_2"/>
    <property type="match status" value="1"/>
</dbReference>
<dbReference type="InterPro" id="IPR001851">
    <property type="entry name" value="ABC_transp_permease"/>
</dbReference>
<feature type="transmembrane region" description="Helical" evidence="9">
    <location>
        <begin position="12"/>
        <end position="42"/>
    </location>
</feature>
<evidence type="ECO:0000256" key="9">
    <source>
        <dbReference type="SAM" id="Phobius"/>
    </source>
</evidence>
<protein>
    <submittedName>
        <fullName evidence="11">Amino acid/amide ABC transporter membrane protein 2, HAAT family /amino acid/amide ABC transporter ATP-binding protein 1, HAAT family</fullName>
    </submittedName>
</protein>
<dbReference type="CDD" id="cd06581">
    <property type="entry name" value="TM_PBP1_LivM_like"/>
    <property type="match status" value="1"/>
</dbReference>
<feature type="transmembrane region" description="Helical" evidence="9">
    <location>
        <begin position="88"/>
        <end position="106"/>
    </location>
</feature>
<feature type="transmembrane region" description="Helical" evidence="9">
    <location>
        <begin position="133"/>
        <end position="154"/>
    </location>
</feature>
<dbReference type="Gene3D" id="3.40.50.300">
    <property type="entry name" value="P-loop containing nucleotide triphosphate hydrolases"/>
    <property type="match status" value="1"/>
</dbReference>
<dbReference type="InterPro" id="IPR003439">
    <property type="entry name" value="ABC_transporter-like_ATP-bd"/>
</dbReference>
<dbReference type="Pfam" id="PF02653">
    <property type="entry name" value="BPD_transp_2"/>
    <property type="match status" value="1"/>
</dbReference>
<name>A0A1C5K5I6_9ACTN</name>
<dbReference type="GO" id="GO:0005524">
    <property type="term" value="F:ATP binding"/>
    <property type="evidence" value="ECO:0007669"/>
    <property type="project" value="UniProtKB-KW"/>
</dbReference>
<feature type="transmembrane region" description="Helical" evidence="9">
    <location>
        <begin position="184"/>
        <end position="207"/>
    </location>
</feature>
<evidence type="ECO:0000256" key="8">
    <source>
        <dbReference type="ARBA" id="ARBA00023136"/>
    </source>
</evidence>
<reference evidence="12" key="1">
    <citation type="submission" date="2016-06" db="EMBL/GenBank/DDBJ databases">
        <authorList>
            <person name="Varghese N."/>
            <person name="Submissions Spin"/>
        </authorList>
    </citation>
    <scope>NUCLEOTIDE SEQUENCE [LARGE SCALE GENOMIC DNA]</scope>
    <source>
        <strain evidence="12">DSM 43819</strain>
    </source>
</reference>
<dbReference type="GO" id="GO:0016887">
    <property type="term" value="F:ATP hydrolysis activity"/>
    <property type="evidence" value="ECO:0007669"/>
    <property type="project" value="InterPro"/>
</dbReference>
<feature type="transmembrane region" description="Helical" evidence="9">
    <location>
        <begin position="62"/>
        <end position="81"/>
    </location>
</feature>
<accession>A0A1C5K5I6</accession>
<dbReference type="EMBL" id="LT607754">
    <property type="protein sequence ID" value="SCG78028.1"/>
    <property type="molecule type" value="Genomic_DNA"/>
</dbReference>
<keyword evidence="6 11" id="KW-0067">ATP-binding</keyword>
<gene>
    <name evidence="11" type="ORF">GA0070613_6445</name>
</gene>
<evidence type="ECO:0000256" key="4">
    <source>
        <dbReference type="ARBA" id="ARBA00022692"/>
    </source>
</evidence>
<evidence type="ECO:0000313" key="12">
    <source>
        <dbReference type="Proteomes" id="UP000198221"/>
    </source>
</evidence>
<sequence length="575" mass="60781">MTEYVAQICTLAAIYALLAVGYSVLIGSTGVFSAAHAAFYGFGAYAGAYSAMHWHLAFPLDLLAGAAVAGVVAVIVSLPMARLVQEQVLVASLALQLVFFSLFSNWKPVTGGAGGLYGIERPTLFGYQLADTIPFAMLTVLCVAVLIGVLALVLRRRSWLLLRAVRDDALLAKSFGVSIAPPRLLAWILAGAAAGGAGALFSRFFGYLSPGSFDVSQTLLILTMVVVGGLGSIRGVLLGTALLTIVPELLSFIPATSAAADQIGPIIYSVVLLVVVMFRPKGLLPETNLRLRQRTLQGGSAEAPAGVVDNASRAPAEVSAEPASTDGESLRLTEIRKRFGGLEVLRGLDLTLRPNEITAVLGPNGAGKTTLFNVLTGVVPADSGSVWWNGQDVTSASPSDLARLGMARSFQDGRLFSSMTVYEHMLMAAHTQSQTGPALFAASSSPVLDARIVEALRAVGLADQANVKAASLSYGEQKTLLIAEMLLWDPKVVLLDEVVAGLDHRAVDEIAAKLRGMRSEHRIICLVEHNLDFVWKVADRVILMGEGRIVADDSPDGIRADPLALETYFGKAMLA</sequence>
<dbReference type="CDD" id="cd03219">
    <property type="entry name" value="ABC_Mj1267_LivG_branched"/>
    <property type="match status" value="1"/>
</dbReference>
<dbReference type="InterPro" id="IPR043428">
    <property type="entry name" value="LivM-like"/>
</dbReference>
<comment type="subcellular location">
    <subcellularLocation>
        <location evidence="1">Cell membrane</location>
        <topology evidence="1">Multi-pass membrane protein</topology>
    </subcellularLocation>
</comment>
<dbReference type="SUPFAM" id="SSF52540">
    <property type="entry name" value="P-loop containing nucleoside triphosphate hydrolases"/>
    <property type="match status" value="1"/>
</dbReference>
<dbReference type="RefSeq" id="WP_089015612.1">
    <property type="nucleotide sequence ID" value="NZ_LT607754.1"/>
</dbReference>
<feature type="transmembrane region" description="Helical" evidence="9">
    <location>
        <begin position="219"/>
        <end position="246"/>
    </location>
</feature>
<evidence type="ECO:0000256" key="2">
    <source>
        <dbReference type="ARBA" id="ARBA00022448"/>
    </source>
</evidence>
<dbReference type="PANTHER" id="PTHR45772">
    <property type="entry name" value="CONSERVED COMPONENT OF ABC TRANSPORTER FOR NATURAL AMINO ACIDS-RELATED"/>
    <property type="match status" value="1"/>
</dbReference>
<keyword evidence="2" id="KW-0813">Transport</keyword>
<evidence type="ECO:0000259" key="10">
    <source>
        <dbReference type="PROSITE" id="PS50893"/>
    </source>
</evidence>
<keyword evidence="5" id="KW-0547">Nucleotide-binding</keyword>
<dbReference type="AlphaFoldDB" id="A0A1C5K5I6"/>
<evidence type="ECO:0000256" key="1">
    <source>
        <dbReference type="ARBA" id="ARBA00004651"/>
    </source>
</evidence>
<dbReference type="OrthoDB" id="9805514at2"/>
<evidence type="ECO:0000256" key="3">
    <source>
        <dbReference type="ARBA" id="ARBA00022475"/>
    </source>
</evidence>
<organism evidence="11 12">
    <name type="scientific">Micromonospora inositola</name>
    <dbReference type="NCBI Taxonomy" id="47865"/>
    <lineage>
        <taxon>Bacteria</taxon>
        <taxon>Bacillati</taxon>
        <taxon>Actinomycetota</taxon>
        <taxon>Actinomycetes</taxon>
        <taxon>Micromonosporales</taxon>
        <taxon>Micromonosporaceae</taxon>
        <taxon>Micromonospora</taxon>
    </lineage>
</organism>
<dbReference type="InterPro" id="IPR027417">
    <property type="entry name" value="P-loop_NTPase"/>
</dbReference>
<dbReference type="GO" id="GO:0005886">
    <property type="term" value="C:plasma membrane"/>
    <property type="evidence" value="ECO:0007669"/>
    <property type="project" value="UniProtKB-SubCell"/>
</dbReference>
<keyword evidence="7 9" id="KW-1133">Transmembrane helix</keyword>
<keyword evidence="8 9" id="KW-0472">Membrane</keyword>
<dbReference type="Pfam" id="PF00005">
    <property type="entry name" value="ABC_tran"/>
    <property type="match status" value="1"/>
</dbReference>
<dbReference type="Proteomes" id="UP000198221">
    <property type="component" value="Chromosome I"/>
</dbReference>
<dbReference type="GO" id="GO:0015658">
    <property type="term" value="F:branched-chain amino acid transmembrane transporter activity"/>
    <property type="evidence" value="ECO:0007669"/>
    <property type="project" value="InterPro"/>
</dbReference>
<dbReference type="InterPro" id="IPR051120">
    <property type="entry name" value="ABC_AA/LPS_Transport"/>
</dbReference>
<keyword evidence="12" id="KW-1185">Reference proteome</keyword>
<feature type="domain" description="ABC transporter" evidence="10">
    <location>
        <begin position="330"/>
        <end position="571"/>
    </location>
</feature>
<evidence type="ECO:0000256" key="6">
    <source>
        <dbReference type="ARBA" id="ARBA00022840"/>
    </source>
</evidence>
<proteinExistence type="predicted"/>
<dbReference type="InterPro" id="IPR003593">
    <property type="entry name" value="AAA+_ATPase"/>
</dbReference>
<keyword evidence="4 9" id="KW-0812">Transmembrane</keyword>